<protein>
    <submittedName>
        <fullName evidence="3">Amidohydrolase family protein</fullName>
    </submittedName>
</protein>
<dbReference type="Pfam" id="PF07969">
    <property type="entry name" value="Amidohydro_3"/>
    <property type="match status" value="1"/>
</dbReference>
<dbReference type="InterPro" id="IPR033932">
    <property type="entry name" value="YtcJ-like"/>
</dbReference>
<evidence type="ECO:0000259" key="2">
    <source>
        <dbReference type="Pfam" id="PF07969"/>
    </source>
</evidence>
<accession>A0A7L9WJV5</accession>
<evidence type="ECO:0000313" key="4">
    <source>
        <dbReference type="Proteomes" id="UP000594118"/>
    </source>
</evidence>
<proteinExistence type="predicted"/>
<organism evidence="3 4">
    <name type="scientific">Pseudooceanicola spongiae</name>
    <dbReference type="NCBI Taxonomy" id="2613965"/>
    <lineage>
        <taxon>Bacteria</taxon>
        <taxon>Pseudomonadati</taxon>
        <taxon>Pseudomonadota</taxon>
        <taxon>Alphaproteobacteria</taxon>
        <taxon>Rhodobacterales</taxon>
        <taxon>Paracoccaceae</taxon>
        <taxon>Pseudooceanicola</taxon>
    </lineage>
</organism>
<dbReference type="InterPro" id="IPR032466">
    <property type="entry name" value="Metal_Hydrolase"/>
</dbReference>
<name>A0A7L9WJV5_9RHOB</name>
<keyword evidence="4" id="KW-1185">Reference proteome</keyword>
<dbReference type="PANTHER" id="PTHR22642">
    <property type="entry name" value="IMIDAZOLONEPROPIONASE"/>
    <property type="match status" value="1"/>
</dbReference>
<evidence type="ECO:0000256" key="1">
    <source>
        <dbReference type="SAM" id="MobiDB-lite"/>
    </source>
</evidence>
<dbReference type="Gene3D" id="3.10.310.70">
    <property type="match status" value="1"/>
</dbReference>
<feature type="domain" description="Amidohydrolase 3" evidence="2">
    <location>
        <begin position="49"/>
        <end position="533"/>
    </location>
</feature>
<dbReference type="SUPFAM" id="SSF51556">
    <property type="entry name" value="Metallo-dependent hydrolases"/>
    <property type="match status" value="1"/>
</dbReference>
<dbReference type="SUPFAM" id="SSF51338">
    <property type="entry name" value="Composite domain of metallo-dependent hydrolases"/>
    <property type="match status" value="1"/>
</dbReference>
<dbReference type="EMBL" id="CP045201">
    <property type="protein sequence ID" value="QOL79646.1"/>
    <property type="molecule type" value="Genomic_DNA"/>
</dbReference>
<dbReference type="PANTHER" id="PTHR22642:SF21">
    <property type="entry name" value="PERIPLASMIC PROTEIN"/>
    <property type="match status" value="1"/>
</dbReference>
<evidence type="ECO:0000313" key="3">
    <source>
        <dbReference type="EMBL" id="QOL79646.1"/>
    </source>
</evidence>
<dbReference type="Gene3D" id="2.30.40.10">
    <property type="entry name" value="Urease, subunit C, domain 1"/>
    <property type="match status" value="1"/>
</dbReference>
<dbReference type="Gene3D" id="3.20.20.140">
    <property type="entry name" value="Metal-dependent hydrolases"/>
    <property type="match status" value="1"/>
</dbReference>
<feature type="region of interest" description="Disordered" evidence="1">
    <location>
        <begin position="549"/>
        <end position="571"/>
    </location>
</feature>
<dbReference type="KEGG" id="pshq:F3W81_01665"/>
<gene>
    <name evidence="3" type="ORF">F3W81_01665</name>
</gene>
<keyword evidence="3" id="KW-0378">Hydrolase</keyword>
<dbReference type="RefSeq" id="WP_193081929.1">
    <property type="nucleotide sequence ID" value="NZ_CP045201.1"/>
</dbReference>
<reference evidence="3 4" key="1">
    <citation type="submission" date="2019-10" db="EMBL/GenBank/DDBJ databases">
        <title>Pseudopuniceibacterium sp. HQ09 islated from Antarctica.</title>
        <authorList>
            <person name="Liao L."/>
            <person name="Su S."/>
            <person name="Chen B."/>
            <person name="Yu Y."/>
        </authorList>
    </citation>
    <scope>NUCLEOTIDE SEQUENCE [LARGE SCALE GENOMIC DNA]</scope>
    <source>
        <strain evidence="3 4">HQ09</strain>
    </source>
</reference>
<dbReference type="CDD" id="cd01300">
    <property type="entry name" value="YtcJ_like"/>
    <property type="match status" value="1"/>
</dbReference>
<sequence>MTDLLLVNARITTFDRQTPLAQALAIRDGRFLAVGSQSHVRAAAARDAQVIDCGGRRAIPGLIDSHTHFIRTGLSYTTELRWDGISTLSEAMRRLKAQAARTPAPHWVRVTGGFTRHQFAEKRLPTINEINCAAPETPVYIQHLQDRALLNAAALRAVGYDQDTPNPPGGEIQRDRDGTPTGLLVARPNPAILDATLARSPQLSGEDQKTSTRHFMRDLNRLGVTSVIDAGGIGQSYPRDYNVIRDLHAQGLLSLRVACILSPQTPRGEAAELIRWSATDAPDQGDDLLRLNGAGDILVHSALDFEDFSCARPELPHTMEAELAVVLRALVSRRWPFRLHATYEETITRILDVIEAVAREIPLDGLHWSLAHTETISQRSIERVAALGGGITIQHRMAFQGEDFLDRYGARAAGATPPIRRMLDAGVPVGAGSDGSRVASCNPWTALSWLVSGRTVGGSVVTPARNRLTRTEALRLWTEGSARFSCETGRKGQIKAGQLADLALLSADYFGVPEAEISGITSVLTLLSGTPVHASGAFAGLAPPPLPAPPDWSPLRHSAAAEAAPQRSRAL</sequence>
<dbReference type="InterPro" id="IPR013108">
    <property type="entry name" value="Amidohydro_3"/>
</dbReference>
<dbReference type="GO" id="GO:0016810">
    <property type="term" value="F:hydrolase activity, acting on carbon-nitrogen (but not peptide) bonds"/>
    <property type="evidence" value="ECO:0007669"/>
    <property type="project" value="InterPro"/>
</dbReference>
<dbReference type="InterPro" id="IPR011059">
    <property type="entry name" value="Metal-dep_hydrolase_composite"/>
</dbReference>
<dbReference type="AlphaFoldDB" id="A0A7L9WJV5"/>
<dbReference type="Proteomes" id="UP000594118">
    <property type="component" value="Chromosome"/>
</dbReference>